<dbReference type="Pfam" id="PF00328">
    <property type="entry name" value="His_Phos_2"/>
    <property type="match status" value="1"/>
</dbReference>
<dbReference type="InterPro" id="IPR000560">
    <property type="entry name" value="His_Pase_clade-2"/>
</dbReference>
<dbReference type="AlphaFoldDB" id="A0A1J8R423"/>
<proteinExistence type="predicted"/>
<dbReference type="Proteomes" id="UP000183567">
    <property type="component" value="Unassembled WGS sequence"/>
</dbReference>
<dbReference type="PANTHER" id="PTHR20963:SF42">
    <property type="entry name" value="PHOSPHOGLYCERATE MUTASE-LIKE PROTEIN"/>
    <property type="match status" value="1"/>
</dbReference>
<dbReference type="CDD" id="cd07061">
    <property type="entry name" value="HP_HAP_like"/>
    <property type="match status" value="1"/>
</dbReference>
<dbReference type="Gene3D" id="3.40.50.1240">
    <property type="entry name" value="Phosphoglycerate mutase-like"/>
    <property type="match status" value="1"/>
</dbReference>
<comment type="caution">
    <text evidence="2">The sequence shown here is derived from an EMBL/GenBank/DDBJ whole genome shotgun (WGS) entry which is preliminary data.</text>
</comment>
<evidence type="ECO:0000256" key="1">
    <source>
        <dbReference type="ARBA" id="ARBA00022801"/>
    </source>
</evidence>
<evidence type="ECO:0008006" key="4">
    <source>
        <dbReference type="Google" id="ProtNLM"/>
    </source>
</evidence>
<dbReference type="EMBL" id="LVVM01000563">
    <property type="protein sequence ID" value="OJA20393.1"/>
    <property type="molecule type" value="Genomic_DNA"/>
</dbReference>
<dbReference type="InterPro" id="IPR029033">
    <property type="entry name" value="His_PPase_superfam"/>
</dbReference>
<dbReference type="OrthoDB" id="6509975at2759"/>
<accession>A0A1J8R423</accession>
<keyword evidence="3" id="KW-1185">Reference proteome</keyword>
<protein>
    <recommendedName>
        <fullName evidence="4">Phosphoglycerate mutase-like protein</fullName>
    </recommendedName>
</protein>
<name>A0A1J8R423_9AGAM</name>
<keyword evidence="1" id="KW-0378">Hydrolase</keyword>
<dbReference type="PANTHER" id="PTHR20963">
    <property type="entry name" value="MULTIPLE INOSITOL POLYPHOSPHATE PHOSPHATASE-RELATED"/>
    <property type="match status" value="1"/>
</dbReference>
<reference evidence="2 3" key="1">
    <citation type="submission" date="2016-03" db="EMBL/GenBank/DDBJ databases">
        <title>Comparative genomics of the ectomycorrhizal sister species Rhizopogon vinicolor and Rhizopogon vesiculosus (Basidiomycota: Boletales) reveals a divergence of the mating type B locus.</title>
        <authorList>
            <person name="Mujic A.B."/>
            <person name="Kuo A."/>
            <person name="Tritt A."/>
            <person name="Lipzen A."/>
            <person name="Chen C."/>
            <person name="Johnson J."/>
            <person name="Sharma A."/>
            <person name="Barry K."/>
            <person name="Grigoriev I.V."/>
            <person name="Spatafora J.W."/>
        </authorList>
    </citation>
    <scope>NUCLEOTIDE SEQUENCE [LARGE SCALE GENOMIC DNA]</scope>
    <source>
        <strain evidence="2 3">AM-OR11-056</strain>
    </source>
</reference>
<dbReference type="GO" id="GO:0003993">
    <property type="term" value="F:acid phosphatase activity"/>
    <property type="evidence" value="ECO:0007669"/>
    <property type="project" value="TreeGrafter"/>
</dbReference>
<evidence type="ECO:0000313" key="2">
    <source>
        <dbReference type="EMBL" id="OJA20393.1"/>
    </source>
</evidence>
<dbReference type="STRING" id="180088.A0A1J8R423"/>
<organism evidence="2 3">
    <name type="scientific">Rhizopogon vesiculosus</name>
    <dbReference type="NCBI Taxonomy" id="180088"/>
    <lineage>
        <taxon>Eukaryota</taxon>
        <taxon>Fungi</taxon>
        <taxon>Dikarya</taxon>
        <taxon>Basidiomycota</taxon>
        <taxon>Agaricomycotina</taxon>
        <taxon>Agaricomycetes</taxon>
        <taxon>Agaricomycetidae</taxon>
        <taxon>Boletales</taxon>
        <taxon>Suillineae</taxon>
        <taxon>Rhizopogonaceae</taxon>
        <taxon>Rhizopogon</taxon>
    </lineage>
</organism>
<evidence type="ECO:0000313" key="3">
    <source>
        <dbReference type="Proteomes" id="UP000183567"/>
    </source>
</evidence>
<gene>
    <name evidence="2" type="ORF">AZE42_05353</name>
</gene>
<dbReference type="SUPFAM" id="SSF53254">
    <property type="entry name" value="Phosphoglycerate mutase-like"/>
    <property type="match status" value="1"/>
</dbReference>
<sequence>MLLHRHGSRGPAFTDEEHMINSLVNTLEGGRDAIQHAHLPENLRFLKNGYDFDMEAQSLTIIGRQQLFNHGVEFGLKYPNFNTETLLSSDVQRVIDSMYFFAQGRFGHEIENKTLRTVKDTQDLVSWITPWNHCPGMDWQHGTNASNQVGAEWSSTYLPPITYRLNRLLPGVGLNDTDTHGALYACAYDLAAGKESPWCNVFYAHELAAFEYEMDLILDATIGYLAYNNTGRVLGSVFVNKLIERFSNASEEAQSLYLEFGHDATIIAAMAAMDLNRDDPPLSPHGQPLRRKFRTSYQTPFAANMIWERFTCKEFFDGPQIRLVLNEETYPLLSCAKTMRDRKYGTCSLEAFTGVNEFSTSISFDDDTWEAVCGAHSEGLYVQGEFLAAYE</sequence>